<reference evidence="12" key="1">
    <citation type="journal article" date="2012" name="G3 (Bethesda)">
        <title>Pichia sorbitophila, an interspecies yeast hybrid reveals early steps of genome resolution following polyploidization.</title>
        <authorList>
            <person name="Leh Louis V."/>
            <person name="Despons L."/>
            <person name="Friedrich A."/>
            <person name="Martin T."/>
            <person name="Durrens P."/>
            <person name="Casaregola S."/>
            <person name="Neuveglise C."/>
            <person name="Fairhead C."/>
            <person name="Marck C."/>
            <person name="Cruz J.A."/>
            <person name="Straub M.L."/>
            <person name="Kugler V."/>
            <person name="Sacerdot C."/>
            <person name="Uzunov Z."/>
            <person name="Thierry A."/>
            <person name="Weiss S."/>
            <person name="Bleykasten C."/>
            <person name="De Montigny J."/>
            <person name="Jacques N."/>
            <person name="Jung P."/>
            <person name="Lemaire M."/>
            <person name="Mallet S."/>
            <person name="Morel G."/>
            <person name="Richard G.F."/>
            <person name="Sarkar A."/>
            <person name="Savel G."/>
            <person name="Schacherer J."/>
            <person name="Seret M.L."/>
            <person name="Talla E."/>
            <person name="Samson G."/>
            <person name="Jubin C."/>
            <person name="Poulain J."/>
            <person name="Vacherie B."/>
            <person name="Barbe V."/>
            <person name="Pelletier E."/>
            <person name="Sherman D.J."/>
            <person name="Westhof E."/>
            <person name="Weissenbach J."/>
            <person name="Baret P.V."/>
            <person name="Wincker P."/>
            <person name="Gaillardin C."/>
            <person name="Dujon B."/>
            <person name="Souciet J.L."/>
        </authorList>
    </citation>
    <scope>NUCLEOTIDE SEQUENCE [LARGE SCALE GENOMIC DNA]</scope>
    <source>
        <strain evidence="12">CBS 270.75 / DBVPG 7215 / KCTC 17166 / NRRL Y-17582</strain>
    </source>
</reference>
<dbReference type="GO" id="GO:0030686">
    <property type="term" value="C:90S preribosome"/>
    <property type="evidence" value="ECO:0007669"/>
    <property type="project" value="EnsemblFungi"/>
</dbReference>
<dbReference type="RefSeq" id="XP_003647453.1">
    <property type="nucleotide sequence ID" value="XM_003647405.1"/>
</dbReference>
<proteinExistence type="inferred from homology"/>
<dbReference type="InParanoid" id="G8JVF7"/>
<keyword evidence="5" id="KW-0175">Coiled coil</keyword>
<evidence type="ECO:0000256" key="10">
    <source>
        <dbReference type="SAM" id="MobiDB-lite"/>
    </source>
</evidence>
<dbReference type="STRING" id="931890.G8JVF7"/>
<sequence>MSHYFKNIQPGLASDESDDDELSHVLRKQHERDDQNSESDEFSSLTFGSLKQAADMLHNEEDNSSSSKRKLLKKREVSKSVQESMEPVAPEETDHSFDDEISSSDAEAGFFESEDTIHPGSKKKQKKKKIGKHAPKEHSAKKPVSRIRQIEGLENPKQAGGSQLYEDIRFDRSMGKEENFNKVRDRYRFLDEYREKEISDLRSMLADRKLMSKVSDHERENIQARLTSLTSKLQSIQNRDLEAKIIKEYEQQINQSNKSKFHLKKSEKRKIIQKWKFDHMKSKQREKVMERKRKKIRGKEFKNFEFHKG</sequence>
<accession>G8JVF7</accession>
<keyword evidence="3 9" id="KW-0690">Ribosome biogenesis</keyword>
<evidence type="ECO:0000313" key="11">
    <source>
        <dbReference type="EMBL" id="AET40636.1"/>
    </source>
</evidence>
<dbReference type="AlphaFoldDB" id="G8JVF7"/>
<evidence type="ECO:0000256" key="7">
    <source>
        <dbReference type="ARBA" id="ARBA00023274"/>
    </source>
</evidence>
<protein>
    <recommendedName>
        <fullName evidence="9">rRNA biogenesis protein RRP36</fullName>
    </recommendedName>
</protein>
<dbReference type="GeneID" id="11471064"/>
<evidence type="ECO:0000256" key="9">
    <source>
        <dbReference type="RuleBase" id="RU368027"/>
    </source>
</evidence>
<feature type="compositionally biased region" description="Basic residues" evidence="10">
    <location>
        <begin position="120"/>
        <end position="133"/>
    </location>
</feature>
<keyword evidence="12" id="KW-1185">Reference proteome</keyword>
<evidence type="ECO:0000313" key="12">
    <source>
        <dbReference type="Proteomes" id="UP000006790"/>
    </source>
</evidence>
<feature type="region of interest" description="Disordered" evidence="10">
    <location>
        <begin position="1"/>
        <end position="161"/>
    </location>
</feature>
<keyword evidence="7 9" id="KW-0687">Ribonucleoprotein</keyword>
<evidence type="ECO:0000256" key="4">
    <source>
        <dbReference type="ARBA" id="ARBA00022552"/>
    </source>
</evidence>
<dbReference type="GO" id="GO:0000462">
    <property type="term" value="P:maturation of SSU-rRNA from tricistronic rRNA transcript (SSU-rRNA, 5.8S rRNA, LSU-rRNA)"/>
    <property type="evidence" value="ECO:0007669"/>
    <property type="project" value="EnsemblFungi"/>
</dbReference>
<dbReference type="eggNOG" id="KOG3190">
    <property type="taxonomic scope" value="Eukaryota"/>
</dbReference>
<comment type="similarity">
    <text evidence="2 9">Belongs to the RRP36 family.</text>
</comment>
<evidence type="ECO:0000256" key="5">
    <source>
        <dbReference type="ARBA" id="ARBA00023054"/>
    </source>
</evidence>
<keyword evidence="6 9" id="KW-0539">Nucleus</keyword>
<keyword evidence="4 9" id="KW-0698">rRNA processing</keyword>
<comment type="subcellular location">
    <subcellularLocation>
        <location evidence="1 9">Nucleus</location>
        <location evidence="1 9">Nucleolus</location>
    </subcellularLocation>
</comment>
<evidence type="ECO:0000256" key="1">
    <source>
        <dbReference type="ARBA" id="ARBA00004604"/>
    </source>
</evidence>
<dbReference type="HOGENOM" id="CLU_048802_3_0_1"/>
<evidence type="ECO:0000256" key="2">
    <source>
        <dbReference type="ARBA" id="ARBA00009418"/>
    </source>
</evidence>
<dbReference type="EMBL" id="CP002502">
    <property type="protein sequence ID" value="AET40636.1"/>
    <property type="molecule type" value="Genomic_DNA"/>
</dbReference>
<dbReference type="PANTHER" id="PTHR21738:SF0">
    <property type="entry name" value="RIBOSOMAL RNA PROCESSING PROTEIN 36 HOMOLOG"/>
    <property type="match status" value="1"/>
</dbReference>
<dbReference type="Proteomes" id="UP000006790">
    <property type="component" value="Chromosome 6"/>
</dbReference>
<evidence type="ECO:0000256" key="3">
    <source>
        <dbReference type="ARBA" id="ARBA00022517"/>
    </source>
</evidence>
<feature type="compositionally biased region" description="Basic and acidic residues" evidence="10">
    <location>
        <begin position="22"/>
        <end position="35"/>
    </location>
</feature>
<comment type="function">
    <text evidence="8 9">Component of the 90S pre-ribosome involved in the maturation of rRNAs. Required for early cleavages of the pre-RNAs in the 40S ribosomal subunit maturation pathway.</text>
</comment>
<dbReference type="OrthoDB" id="448446at2759"/>
<dbReference type="FunCoup" id="G8JVF7">
    <property type="interactions" value="559"/>
</dbReference>
<comment type="subunit">
    <text evidence="9">Associates with 90S and pre-40S pre-ribosomal particles.</text>
</comment>
<dbReference type="KEGG" id="erc:Ecym_6254"/>
<dbReference type="GO" id="GO:0032040">
    <property type="term" value="C:small-subunit processome"/>
    <property type="evidence" value="ECO:0007669"/>
    <property type="project" value="EnsemblFungi"/>
</dbReference>
<dbReference type="PANTHER" id="PTHR21738">
    <property type="entry name" value="RIBOSOMAL RNA PROCESSING PROTEIN 36 HOMOLOG"/>
    <property type="match status" value="1"/>
</dbReference>
<evidence type="ECO:0000256" key="6">
    <source>
        <dbReference type="ARBA" id="ARBA00023242"/>
    </source>
</evidence>
<dbReference type="InterPro" id="IPR009292">
    <property type="entry name" value="RRP36"/>
</dbReference>
<name>G8JVF7_ERECY</name>
<dbReference type="Pfam" id="PF06102">
    <property type="entry name" value="RRP36"/>
    <property type="match status" value="1"/>
</dbReference>
<evidence type="ECO:0000256" key="8">
    <source>
        <dbReference type="ARBA" id="ARBA00025053"/>
    </source>
</evidence>
<organism evidence="11 12">
    <name type="scientific">Eremothecium cymbalariae (strain CBS 270.75 / DBVPG 7215 / KCTC 17166 / NRRL Y-17582)</name>
    <name type="common">Yeast</name>
    <dbReference type="NCBI Taxonomy" id="931890"/>
    <lineage>
        <taxon>Eukaryota</taxon>
        <taxon>Fungi</taxon>
        <taxon>Dikarya</taxon>
        <taxon>Ascomycota</taxon>
        <taxon>Saccharomycotina</taxon>
        <taxon>Saccharomycetes</taxon>
        <taxon>Saccharomycetales</taxon>
        <taxon>Saccharomycetaceae</taxon>
        <taxon>Eremothecium</taxon>
    </lineage>
</organism>
<gene>
    <name evidence="11" type="ordered locus">Ecym_6254</name>
</gene>
<dbReference type="OMA" id="HMKSKQR"/>